<dbReference type="EMBL" id="WOFH01000003">
    <property type="protein sequence ID" value="MUN36800.1"/>
    <property type="molecule type" value="Genomic_DNA"/>
</dbReference>
<name>A0A7K1KX74_9ACTN</name>
<feature type="domain" description="Glycosyltransferase 2-like" evidence="5">
    <location>
        <begin position="7"/>
        <end position="123"/>
    </location>
</feature>
<dbReference type="RefSeq" id="WP_156215855.1">
    <property type="nucleotide sequence ID" value="NZ_WOFH01000003.1"/>
</dbReference>
<evidence type="ECO:0000313" key="7">
    <source>
        <dbReference type="Proteomes" id="UP000432015"/>
    </source>
</evidence>
<comment type="similarity">
    <text evidence="2">Belongs to the glycosyltransferase 2 family.</text>
</comment>
<organism evidence="6 7">
    <name type="scientific">Actinomadura litoris</name>
    <dbReference type="NCBI Taxonomy" id="2678616"/>
    <lineage>
        <taxon>Bacteria</taxon>
        <taxon>Bacillati</taxon>
        <taxon>Actinomycetota</taxon>
        <taxon>Actinomycetes</taxon>
        <taxon>Streptosporangiales</taxon>
        <taxon>Thermomonosporaceae</taxon>
        <taxon>Actinomadura</taxon>
    </lineage>
</organism>
<proteinExistence type="inferred from homology"/>
<dbReference type="SUPFAM" id="SSF53448">
    <property type="entry name" value="Nucleotide-diphospho-sugar transferases"/>
    <property type="match status" value="1"/>
</dbReference>
<gene>
    <name evidence="6" type="ORF">GNZ18_09345</name>
</gene>
<evidence type="ECO:0000256" key="4">
    <source>
        <dbReference type="ARBA" id="ARBA00022679"/>
    </source>
</evidence>
<evidence type="ECO:0000256" key="3">
    <source>
        <dbReference type="ARBA" id="ARBA00022676"/>
    </source>
</evidence>
<dbReference type="GO" id="GO:0016757">
    <property type="term" value="F:glycosyltransferase activity"/>
    <property type="evidence" value="ECO:0007669"/>
    <property type="project" value="UniProtKB-KW"/>
</dbReference>
<dbReference type="Gene3D" id="3.90.550.10">
    <property type="entry name" value="Spore Coat Polysaccharide Biosynthesis Protein SpsA, Chain A"/>
    <property type="match status" value="1"/>
</dbReference>
<sequence length="399" mass="43526">MADLKISVVIPYKQRLDNIRSVLGSLADQTMDADEFEVVVGAMEYSEEYVAACREFTGSLNLVSVLSDDEWNVAQARNLAIRQATGRVIMLLDADMVLPPQVLDTLYDGYFAGHRNVCVLGKALGYSCVVEHAPNGTELTMSGQDNSGVLAYGGHRALLDDLEQAGEVWADDRKVLESVPLPWSLVWTGLVALPAETVRRHDLMFDENFRGWGSEDQEWGYRVYATGTPLVLGDDVYGMHLPHDRDAATDQESYRANSRYFLTKWPTLDVEITRAYGWEDGNRLYPEVRDEVAAAVSGHGRTLGVVRGKAEGTDLLVVGAEIDSRTRVPAPDVSDLFDDADSLDVLPLLGLALPFGDGDLGECRVLPSVLGLGERHRDTVLAEAGRVSAGAVASPLETA</sequence>
<evidence type="ECO:0000256" key="2">
    <source>
        <dbReference type="ARBA" id="ARBA00006739"/>
    </source>
</evidence>
<dbReference type="InterPro" id="IPR029044">
    <property type="entry name" value="Nucleotide-diphossugar_trans"/>
</dbReference>
<evidence type="ECO:0000259" key="5">
    <source>
        <dbReference type="Pfam" id="PF00535"/>
    </source>
</evidence>
<dbReference type="PANTHER" id="PTHR43179:SF12">
    <property type="entry name" value="GALACTOFURANOSYLTRANSFERASE GLFT2"/>
    <property type="match status" value="1"/>
</dbReference>
<comment type="caution">
    <text evidence="6">The sequence shown here is derived from an EMBL/GenBank/DDBJ whole genome shotgun (WGS) entry which is preliminary data.</text>
</comment>
<accession>A0A7K1KX74</accession>
<dbReference type="Pfam" id="PF00535">
    <property type="entry name" value="Glycos_transf_2"/>
    <property type="match status" value="1"/>
</dbReference>
<dbReference type="Proteomes" id="UP000432015">
    <property type="component" value="Unassembled WGS sequence"/>
</dbReference>
<keyword evidence="7" id="KW-1185">Reference proteome</keyword>
<dbReference type="CDD" id="cd00761">
    <property type="entry name" value="Glyco_tranf_GTA_type"/>
    <property type="match status" value="1"/>
</dbReference>
<keyword evidence="4 6" id="KW-0808">Transferase</keyword>
<dbReference type="PANTHER" id="PTHR43179">
    <property type="entry name" value="RHAMNOSYLTRANSFERASE WBBL"/>
    <property type="match status" value="1"/>
</dbReference>
<protein>
    <submittedName>
        <fullName evidence="6">Glycosyltransferase</fullName>
    </submittedName>
</protein>
<comment type="pathway">
    <text evidence="1">Cell wall biogenesis; cell wall polysaccharide biosynthesis.</text>
</comment>
<keyword evidence="3" id="KW-0328">Glycosyltransferase</keyword>
<evidence type="ECO:0000313" key="6">
    <source>
        <dbReference type="EMBL" id="MUN36800.1"/>
    </source>
</evidence>
<reference evidence="6 7" key="1">
    <citation type="submission" date="2019-11" db="EMBL/GenBank/DDBJ databases">
        <authorList>
            <person name="Cao P."/>
        </authorList>
    </citation>
    <scope>NUCLEOTIDE SEQUENCE [LARGE SCALE GENOMIC DNA]</scope>
    <source>
        <strain evidence="6 7">NEAU-AAG5</strain>
    </source>
</reference>
<dbReference type="InterPro" id="IPR001173">
    <property type="entry name" value="Glyco_trans_2-like"/>
</dbReference>
<evidence type="ECO:0000256" key="1">
    <source>
        <dbReference type="ARBA" id="ARBA00004776"/>
    </source>
</evidence>
<dbReference type="AlphaFoldDB" id="A0A7K1KX74"/>